<protein>
    <submittedName>
        <fullName evidence="1">Uncharacterized protein</fullName>
    </submittedName>
</protein>
<proteinExistence type="predicted"/>
<gene>
    <name evidence="1" type="ORF">FDG2_1097</name>
</gene>
<reference evidence="2" key="1">
    <citation type="submission" date="2016-02" db="EMBL/GenBank/DDBJ databases">
        <authorList>
            <person name="Wibberg D."/>
        </authorList>
    </citation>
    <scope>NUCLEOTIDE SEQUENCE [LARGE SCALE GENOMIC DNA]</scope>
</reference>
<evidence type="ECO:0000313" key="1">
    <source>
        <dbReference type="EMBL" id="SBW19241.1"/>
    </source>
</evidence>
<dbReference type="AlphaFoldDB" id="A0A1C3NV29"/>
<dbReference type="Proteomes" id="UP000199013">
    <property type="component" value="Unassembled WGS sequence"/>
</dbReference>
<evidence type="ECO:0000313" key="2">
    <source>
        <dbReference type="Proteomes" id="UP000199013"/>
    </source>
</evidence>
<organism evidence="1 2">
    <name type="scientific">Candidatus Protofrankia californiensis</name>
    <dbReference type="NCBI Taxonomy" id="1839754"/>
    <lineage>
        <taxon>Bacteria</taxon>
        <taxon>Bacillati</taxon>
        <taxon>Actinomycetota</taxon>
        <taxon>Actinomycetes</taxon>
        <taxon>Frankiales</taxon>
        <taxon>Frankiaceae</taxon>
        <taxon>Protofrankia</taxon>
    </lineage>
</organism>
<accession>A0A1C3NV29</accession>
<dbReference type="EMBL" id="FLUV01000456">
    <property type="protein sequence ID" value="SBW19241.1"/>
    <property type="molecule type" value="Genomic_DNA"/>
</dbReference>
<keyword evidence="2" id="KW-1185">Reference proteome</keyword>
<sequence>MDGDAPRCLADADDATTGKVTGHVTGCSGGKRGHRWTAGNRGRDCGRSAGHSQADHDLYCAFSTAFAALGLYCTRAGCSSSSSGMKMSSIAMLTSVTSRPVIPSTELTTLPRIVWARSTIDTP</sequence>
<name>A0A1C3NV29_9ACTN</name>